<comment type="caution">
    <text evidence="1">The sequence shown here is derived from an EMBL/GenBank/DDBJ whole genome shotgun (WGS) entry which is preliminary data.</text>
</comment>
<keyword evidence="1" id="KW-0808">Transferase</keyword>
<dbReference type="GO" id="GO:0016740">
    <property type="term" value="F:transferase activity"/>
    <property type="evidence" value="ECO:0007669"/>
    <property type="project" value="UniProtKB-KW"/>
</dbReference>
<evidence type="ECO:0000313" key="2">
    <source>
        <dbReference type="Proteomes" id="UP001156873"/>
    </source>
</evidence>
<dbReference type="InterPro" id="IPR029021">
    <property type="entry name" value="Prot-tyrosine_phosphatase-like"/>
</dbReference>
<dbReference type="SUPFAM" id="SSF52799">
    <property type="entry name" value="(Phosphotyrosine protein) phosphatases II"/>
    <property type="match status" value="1"/>
</dbReference>
<dbReference type="Proteomes" id="UP001156873">
    <property type="component" value="Unassembled WGS sequence"/>
</dbReference>
<dbReference type="EMBL" id="JARXRO010000020">
    <property type="protein sequence ID" value="MDH5835609.1"/>
    <property type="molecule type" value="Genomic_DNA"/>
</dbReference>
<dbReference type="RefSeq" id="WP_280580405.1">
    <property type="nucleotide sequence ID" value="NZ_JARXRO010000020.1"/>
</dbReference>
<name>A0ABT6JY36_9GAMM</name>
<reference evidence="1 2" key="1">
    <citation type="submission" date="2023-04" db="EMBL/GenBank/DDBJ databases">
        <title>Luteimonas sp. M1R5S59.</title>
        <authorList>
            <person name="Sun J.-Q."/>
        </authorList>
    </citation>
    <scope>NUCLEOTIDE SEQUENCE [LARGE SCALE GENOMIC DNA]</scope>
    <source>
        <strain evidence="1 2">M1R5S59</strain>
    </source>
</reference>
<accession>A0ABT6JY36</accession>
<protein>
    <submittedName>
        <fullName evidence="1">Sulfur transferase domain-containing protein</fullName>
    </submittedName>
</protein>
<proteinExistence type="predicted"/>
<keyword evidence="2" id="KW-1185">Reference proteome</keyword>
<evidence type="ECO:0000313" key="1">
    <source>
        <dbReference type="EMBL" id="MDH5835609.1"/>
    </source>
</evidence>
<dbReference type="Gene3D" id="3.90.190.10">
    <property type="entry name" value="Protein tyrosine phosphatase superfamily"/>
    <property type="match status" value="1"/>
</dbReference>
<sequence>MSDAPVSIAVPGLRSPRPGLLTAGQPDAIAWPALAADGVVMVINLRPPSEVPERDLRAEVGAAGLAYHAIPIAGAADLTESNARELWRLVHEAPGTVLVHCSTANRAGALLALGAADAGDMSPTDAFAFGRSAGLTHPALDAHVRERLGIAPEPADD</sequence>
<gene>
    <name evidence="1" type="ORF">QFW81_17000</name>
</gene>
<organism evidence="1 2">
    <name type="scientific">Luteimonas kalidii</name>
    <dbReference type="NCBI Taxonomy" id="3042025"/>
    <lineage>
        <taxon>Bacteria</taxon>
        <taxon>Pseudomonadati</taxon>
        <taxon>Pseudomonadota</taxon>
        <taxon>Gammaproteobacteria</taxon>
        <taxon>Lysobacterales</taxon>
        <taxon>Lysobacteraceae</taxon>
        <taxon>Luteimonas</taxon>
    </lineage>
</organism>